<evidence type="ECO:0000256" key="2">
    <source>
        <dbReference type="ARBA" id="ARBA00022989"/>
    </source>
</evidence>
<gene>
    <name evidence="6" type="ORF">SAMN05421779_104427</name>
</gene>
<dbReference type="Pfam" id="PF07690">
    <property type="entry name" value="MFS_1"/>
    <property type="match status" value="1"/>
</dbReference>
<accession>A0A1N7MY52</accession>
<dbReference type="GO" id="GO:0022857">
    <property type="term" value="F:transmembrane transporter activity"/>
    <property type="evidence" value="ECO:0007669"/>
    <property type="project" value="InterPro"/>
</dbReference>
<protein>
    <submittedName>
        <fullName evidence="6">Predicted arabinose efflux permease, MFS family</fullName>
    </submittedName>
</protein>
<organism evidence="6 7">
    <name type="scientific">Insolitispirillum peregrinum</name>
    <dbReference type="NCBI Taxonomy" id="80876"/>
    <lineage>
        <taxon>Bacteria</taxon>
        <taxon>Pseudomonadati</taxon>
        <taxon>Pseudomonadota</taxon>
        <taxon>Alphaproteobacteria</taxon>
        <taxon>Rhodospirillales</taxon>
        <taxon>Novispirillaceae</taxon>
        <taxon>Insolitispirillum</taxon>
    </lineage>
</organism>
<feature type="transmembrane region" description="Helical" evidence="4">
    <location>
        <begin position="364"/>
        <end position="381"/>
    </location>
</feature>
<feature type="transmembrane region" description="Helical" evidence="4">
    <location>
        <begin position="79"/>
        <end position="96"/>
    </location>
</feature>
<dbReference type="PANTHER" id="PTHR42910:SF1">
    <property type="entry name" value="MAJOR FACILITATOR SUPERFAMILY (MFS) PROFILE DOMAIN-CONTAINING PROTEIN"/>
    <property type="match status" value="1"/>
</dbReference>
<dbReference type="PANTHER" id="PTHR42910">
    <property type="entry name" value="TRANSPORTER SCO4007-RELATED"/>
    <property type="match status" value="1"/>
</dbReference>
<feature type="transmembrane region" description="Helical" evidence="4">
    <location>
        <begin position="165"/>
        <end position="185"/>
    </location>
</feature>
<feature type="transmembrane region" description="Helical" evidence="4">
    <location>
        <begin position="12"/>
        <end position="30"/>
    </location>
</feature>
<feature type="transmembrane region" description="Helical" evidence="4">
    <location>
        <begin position="244"/>
        <end position="266"/>
    </location>
</feature>
<dbReference type="OrthoDB" id="9815356at2"/>
<name>A0A1N7MY52_9PROT</name>
<evidence type="ECO:0000256" key="4">
    <source>
        <dbReference type="SAM" id="Phobius"/>
    </source>
</evidence>
<sequence>MSQPAAPTLRKTTLFAMAAACGLAVANIYYNQPLLGLMEADFDHHPATAFIPTTTQLGYALGLLLLVPLGDIVERRRLIMLQFAALAVALAGAALAPSAVLLAVASLVVGANAAVAQQIVPFAATLSSPDKRGSAIGTVMAGLLSGILLSRTVSGFVGEHGGWRVMFALGIPLALLAAAMMRLTLPKHHPTSPLPYRRALWSLGHLWLQYPALRSATLAQAALFGAFSAFWSILALYLQGPEFALGADVAGLFGVIGAVGIFAAPLAGKIADRRGPHVVVWLGAAITLLSWGVFAIKGSLLALVAGVVLLDFGVQSAMVSHQHIIYALAPEARSRINTVFMTGMFLGGAAGSAAAALAWAVGQWSGVCLLGAACGALALLVKGLSRRPDAHG</sequence>
<dbReference type="CDD" id="cd17324">
    <property type="entry name" value="MFS_NepI_like"/>
    <property type="match status" value="1"/>
</dbReference>
<evidence type="ECO:0000313" key="6">
    <source>
        <dbReference type="EMBL" id="SIS91010.1"/>
    </source>
</evidence>
<keyword evidence="2 4" id="KW-1133">Transmembrane helix</keyword>
<evidence type="ECO:0000256" key="1">
    <source>
        <dbReference type="ARBA" id="ARBA00022692"/>
    </source>
</evidence>
<evidence type="ECO:0000259" key="5">
    <source>
        <dbReference type="PROSITE" id="PS50850"/>
    </source>
</evidence>
<reference evidence="6 7" key="1">
    <citation type="submission" date="2017-01" db="EMBL/GenBank/DDBJ databases">
        <authorList>
            <person name="Mah S.A."/>
            <person name="Swanson W.J."/>
            <person name="Moy G.W."/>
            <person name="Vacquier V.D."/>
        </authorList>
    </citation>
    <scope>NUCLEOTIDE SEQUENCE [LARGE SCALE GENOMIC DNA]</scope>
    <source>
        <strain evidence="6 7">DSM 11589</strain>
    </source>
</reference>
<dbReference type="Gene3D" id="1.20.1250.20">
    <property type="entry name" value="MFS general substrate transporter like domains"/>
    <property type="match status" value="1"/>
</dbReference>
<feature type="transmembrane region" description="Helical" evidence="4">
    <location>
        <begin position="135"/>
        <end position="153"/>
    </location>
</feature>
<dbReference type="PROSITE" id="PS50850">
    <property type="entry name" value="MFS"/>
    <property type="match status" value="1"/>
</dbReference>
<feature type="domain" description="Major facilitator superfamily (MFS) profile" evidence="5">
    <location>
        <begin position="13"/>
        <end position="390"/>
    </location>
</feature>
<feature type="transmembrane region" description="Helical" evidence="4">
    <location>
        <begin position="339"/>
        <end position="358"/>
    </location>
</feature>
<dbReference type="InterPro" id="IPR036259">
    <property type="entry name" value="MFS_trans_sf"/>
</dbReference>
<dbReference type="STRING" id="80876.SAMN05421779_104427"/>
<keyword evidence="7" id="KW-1185">Reference proteome</keyword>
<dbReference type="AlphaFoldDB" id="A0A1N7MY52"/>
<dbReference type="InterPro" id="IPR011701">
    <property type="entry name" value="MFS"/>
</dbReference>
<dbReference type="SUPFAM" id="SSF103473">
    <property type="entry name" value="MFS general substrate transporter"/>
    <property type="match status" value="1"/>
</dbReference>
<dbReference type="EMBL" id="FTOA01000004">
    <property type="protein sequence ID" value="SIS91010.1"/>
    <property type="molecule type" value="Genomic_DNA"/>
</dbReference>
<feature type="transmembrane region" description="Helical" evidence="4">
    <location>
        <begin position="218"/>
        <end position="238"/>
    </location>
</feature>
<feature type="transmembrane region" description="Helical" evidence="4">
    <location>
        <begin position="50"/>
        <end position="67"/>
    </location>
</feature>
<dbReference type="Proteomes" id="UP000185678">
    <property type="component" value="Unassembled WGS sequence"/>
</dbReference>
<keyword evidence="3 4" id="KW-0472">Membrane</keyword>
<evidence type="ECO:0000313" key="7">
    <source>
        <dbReference type="Proteomes" id="UP000185678"/>
    </source>
</evidence>
<evidence type="ECO:0000256" key="3">
    <source>
        <dbReference type="ARBA" id="ARBA00023136"/>
    </source>
</evidence>
<dbReference type="InterPro" id="IPR020846">
    <property type="entry name" value="MFS_dom"/>
</dbReference>
<proteinExistence type="predicted"/>
<keyword evidence="1 4" id="KW-0812">Transmembrane</keyword>
<dbReference type="RefSeq" id="WP_076400839.1">
    <property type="nucleotide sequence ID" value="NZ_FTOA01000004.1"/>
</dbReference>